<name>A0A317FF43_9PROT</name>
<dbReference type="SMART" id="SM00342">
    <property type="entry name" value="HTH_ARAC"/>
    <property type="match status" value="1"/>
</dbReference>
<organism evidence="6 7">
    <name type="scientific">Falsiroseomonas bella</name>
    <dbReference type="NCBI Taxonomy" id="2184016"/>
    <lineage>
        <taxon>Bacteria</taxon>
        <taxon>Pseudomonadati</taxon>
        <taxon>Pseudomonadota</taxon>
        <taxon>Alphaproteobacteria</taxon>
        <taxon>Acetobacterales</taxon>
        <taxon>Roseomonadaceae</taxon>
        <taxon>Falsiroseomonas</taxon>
    </lineage>
</organism>
<dbReference type="InterPro" id="IPR018062">
    <property type="entry name" value="HTH_AraC-typ_CS"/>
</dbReference>
<evidence type="ECO:0000256" key="4">
    <source>
        <dbReference type="SAM" id="MobiDB-lite"/>
    </source>
</evidence>
<dbReference type="InterPro" id="IPR050204">
    <property type="entry name" value="AraC_XylS_family_regulators"/>
</dbReference>
<dbReference type="PROSITE" id="PS01124">
    <property type="entry name" value="HTH_ARAC_FAMILY_2"/>
    <property type="match status" value="1"/>
</dbReference>
<keyword evidence="1" id="KW-0805">Transcription regulation</keyword>
<evidence type="ECO:0000256" key="2">
    <source>
        <dbReference type="ARBA" id="ARBA00023125"/>
    </source>
</evidence>
<feature type="region of interest" description="Disordered" evidence="4">
    <location>
        <begin position="327"/>
        <end position="346"/>
    </location>
</feature>
<keyword evidence="2" id="KW-0238">DNA-binding</keyword>
<accession>A0A317FF43</accession>
<sequence>MRQGGRVVAAFEKVASAQALTRRFDKAGDFGSALLGGEFDTTPERSEPFLATLRLLRVGDMVVQQGTTSAHRTRGGIFPGIAVLIVNLQAAERPARVNGAEVGTAEAVLLGGGAELTVYNPRYLDWAALALPLPLLEELVEVAPLPLRVRGASSLLALRPDRAARLASALSAAGRLAEDLPAMVDTPCCASNLAMALREEVAAALTAEAEIRPRPRAVGQALRIVAAAEAFMEADLTRPVYTEQLCAALGVSARRLHDAFHAALGISPHAYLKSRRLMLVRRALLSREDGPDLVKSVALGHGFWHLGHFARDYRALFGELPSETLASRGAKGSARGRPRKAGDGAA</sequence>
<dbReference type="PROSITE" id="PS00041">
    <property type="entry name" value="HTH_ARAC_FAMILY_1"/>
    <property type="match status" value="1"/>
</dbReference>
<dbReference type="PANTHER" id="PTHR46796">
    <property type="entry name" value="HTH-TYPE TRANSCRIPTIONAL ACTIVATOR RHAS-RELATED"/>
    <property type="match status" value="1"/>
</dbReference>
<dbReference type="EMBL" id="QGNA01000003">
    <property type="protein sequence ID" value="PWS36196.1"/>
    <property type="molecule type" value="Genomic_DNA"/>
</dbReference>
<reference evidence="7" key="1">
    <citation type="submission" date="2018-05" db="EMBL/GenBank/DDBJ databases">
        <authorList>
            <person name="Du Z."/>
            <person name="Wang X."/>
        </authorList>
    </citation>
    <scope>NUCLEOTIDE SEQUENCE [LARGE SCALE GENOMIC DNA]</scope>
    <source>
        <strain evidence="7">CQN31</strain>
    </source>
</reference>
<gene>
    <name evidence="6" type="ORF">DFH01_13445</name>
</gene>
<dbReference type="Gene3D" id="1.10.10.60">
    <property type="entry name" value="Homeodomain-like"/>
    <property type="match status" value="1"/>
</dbReference>
<dbReference type="SUPFAM" id="SSF46689">
    <property type="entry name" value="Homeodomain-like"/>
    <property type="match status" value="1"/>
</dbReference>
<dbReference type="GO" id="GO:0043565">
    <property type="term" value="F:sequence-specific DNA binding"/>
    <property type="evidence" value="ECO:0007669"/>
    <property type="project" value="InterPro"/>
</dbReference>
<dbReference type="InterPro" id="IPR018060">
    <property type="entry name" value="HTH_AraC"/>
</dbReference>
<evidence type="ECO:0000313" key="6">
    <source>
        <dbReference type="EMBL" id="PWS36196.1"/>
    </source>
</evidence>
<evidence type="ECO:0000313" key="7">
    <source>
        <dbReference type="Proteomes" id="UP000245765"/>
    </source>
</evidence>
<dbReference type="AlphaFoldDB" id="A0A317FF43"/>
<evidence type="ECO:0000256" key="3">
    <source>
        <dbReference type="ARBA" id="ARBA00023163"/>
    </source>
</evidence>
<keyword evidence="3" id="KW-0804">Transcription</keyword>
<feature type="domain" description="HTH araC/xylS-type" evidence="5">
    <location>
        <begin position="226"/>
        <end position="327"/>
    </location>
</feature>
<evidence type="ECO:0000259" key="5">
    <source>
        <dbReference type="PROSITE" id="PS01124"/>
    </source>
</evidence>
<dbReference type="GO" id="GO:0003700">
    <property type="term" value="F:DNA-binding transcription factor activity"/>
    <property type="evidence" value="ECO:0007669"/>
    <property type="project" value="InterPro"/>
</dbReference>
<keyword evidence="7" id="KW-1185">Reference proteome</keyword>
<dbReference type="Proteomes" id="UP000245765">
    <property type="component" value="Unassembled WGS sequence"/>
</dbReference>
<comment type="caution">
    <text evidence="6">The sequence shown here is derived from an EMBL/GenBank/DDBJ whole genome shotgun (WGS) entry which is preliminary data.</text>
</comment>
<proteinExistence type="predicted"/>
<dbReference type="PANTHER" id="PTHR46796:SF12">
    <property type="entry name" value="HTH-TYPE DNA-BINDING TRANSCRIPTIONAL ACTIVATOR EUTR"/>
    <property type="match status" value="1"/>
</dbReference>
<protein>
    <recommendedName>
        <fullName evidence="5">HTH araC/xylS-type domain-containing protein</fullName>
    </recommendedName>
</protein>
<dbReference type="InterPro" id="IPR009057">
    <property type="entry name" value="Homeodomain-like_sf"/>
</dbReference>
<dbReference type="Pfam" id="PF12833">
    <property type="entry name" value="HTH_18"/>
    <property type="match status" value="1"/>
</dbReference>
<evidence type="ECO:0000256" key="1">
    <source>
        <dbReference type="ARBA" id="ARBA00023015"/>
    </source>
</evidence>